<dbReference type="InterPro" id="IPR038071">
    <property type="entry name" value="UROD/MetE-like_sf"/>
</dbReference>
<evidence type="ECO:0000259" key="1">
    <source>
        <dbReference type="Pfam" id="PF01717"/>
    </source>
</evidence>
<dbReference type="PANTHER" id="PTHR43844">
    <property type="entry name" value="METHIONINE SYNTHASE"/>
    <property type="match status" value="1"/>
</dbReference>
<dbReference type="NCBIfam" id="NF005085">
    <property type="entry name" value="PRK06520.1"/>
    <property type="match status" value="1"/>
</dbReference>
<reference evidence="3" key="2">
    <citation type="submission" date="2015-01" db="EMBL/GenBank/DDBJ databases">
        <title>Evolutionary Origins and Diversification of the Mycorrhizal Mutualists.</title>
        <authorList>
            <consortium name="DOE Joint Genome Institute"/>
            <consortium name="Mycorrhizal Genomics Consortium"/>
            <person name="Kohler A."/>
            <person name="Kuo A."/>
            <person name="Nagy L.G."/>
            <person name="Floudas D."/>
            <person name="Copeland A."/>
            <person name="Barry K.W."/>
            <person name="Cichocki N."/>
            <person name="Veneault-Fourrey C."/>
            <person name="LaButti K."/>
            <person name="Lindquist E.A."/>
            <person name="Lipzen A."/>
            <person name="Lundell T."/>
            <person name="Morin E."/>
            <person name="Murat C."/>
            <person name="Riley R."/>
            <person name="Ohm R."/>
            <person name="Sun H."/>
            <person name="Tunlid A."/>
            <person name="Henrissat B."/>
            <person name="Grigoriev I.V."/>
            <person name="Hibbett D.S."/>
            <person name="Martin F."/>
        </authorList>
    </citation>
    <scope>NUCLEOTIDE SEQUENCE [LARGE SCALE GENOMIC DNA]</scope>
    <source>
        <strain evidence="3">ATCC 200175</strain>
    </source>
</reference>
<protein>
    <recommendedName>
        <fullName evidence="1">Cobalamin-independent methionine synthase MetE C-terminal/archaeal domain-containing protein</fullName>
    </recommendedName>
</protein>
<evidence type="ECO:0000313" key="2">
    <source>
        <dbReference type="EMBL" id="KIJ13049.1"/>
    </source>
</evidence>
<dbReference type="OrthoDB" id="7772923at2759"/>
<organism evidence="2 3">
    <name type="scientific">Paxillus involutus ATCC 200175</name>
    <dbReference type="NCBI Taxonomy" id="664439"/>
    <lineage>
        <taxon>Eukaryota</taxon>
        <taxon>Fungi</taxon>
        <taxon>Dikarya</taxon>
        <taxon>Basidiomycota</taxon>
        <taxon>Agaricomycotina</taxon>
        <taxon>Agaricomycetes</taxon>
        <taxon>Agaricomycetidae</taxon>
        <taxon>Boletales</taxon>
        <taxon>Paxilineae</taxon>
        <taxon>Paxillaceae</taxon>
        <taxon>Paxillus</taxon>
    </lineage>
</organism>
<gene>
    <name evidence="2" type="ORF">PAXINDRAFT_117497</name>
</gene>
<dbReference type="EMBL" id="KN819356">
    <property type="protein sequence ID" value="KIJ13049.1"/>
    <property type="molecule type" value="Genomic_DNA"/>
</dbReference>
<dbReference type="HOGENOM" id="CLU_058877_0_0_1"/>
<dbReference type="Pfam" id="PF01717">
    <property type="entry name" value="Meth_synt_2"/>
    <property type="match status" value="1"/>
</dbReference>
<evidence type="ECO:0000313" key="3">
    <source>
        <dbReference type="Proteomes" id="UP000053647"/>
    </source>
</evidence>
<reference evidence="2 3" key="1">
    <citation type="submission" date="2014-06" db="EMBL/GenBank/DDBJ databases">
        <authorList>
            <consortium name="DOE Joint Genome Institute"/>
            <person name="Kuo A."/>
            <person name="Kohler A."/>
            <person name="Nagy L.G."/>
            <person name="Floudas D."/>
            <person name="Copeland A."/>
            <person name="Barry K.W."/>
            <person name="Cichocki N."/>
            <person name="Veneault-Fourrey C."/>
            <person name="LaButti K."/>
            <person name="Lindquist E.A."/>
            <person name="Lipzen A."/>
            <person name="Lundell T."/>
            <person name="Morin E."/>
            <person name="Murat C."/>
            <person name="Sun H."/>
            <person name="Tunlid A."/>
            <person name="Henrissat B."/>
            <person name="Grigoriev I.V."/>
            <person name="Hibbett D.S."/>
            <person name="Martin F."/>
            <person name="Nordberg H.P."/>
            <person name="Cantor M.N."/>
            <person name="Hua S.X."/>
        </authorList>
    </citation>
    <scope>NUCLEOTIDE SEQUENCE [LARGE SCALE GENOMIC DNA]</scope>
    <source>
        <strain evidence="2 3">ATCC 200175</strain>
    </source>
</reference>
<dbReference type="InterPro" id="IPR002629">
    <property type="entry name" value="Met_Synth_C/arc"/>
</dbReference>
<name>A0A0C9SUZ1_PAXIN</name>
<dbReference type="GO" id="GO:0008270">
    <property type="term" value="F:zinc ion binding"/>
    <property type="evidence" value="ECO:0007669"/>
    <property type="project" value="InterPro"/>
</dbReference>
<dbReference type="SUPFAM" id="SSF51726">
    <property type="entry name" value="UROD/MetE-like"/>
    <property type="match status" value="1"/>
</dbReference>
<dbReference type="PANTHER" id="PTHR43844:SF2">
    <property type="entry name" value="SYNTHASE, VITAMIN-B12 INDEPENDENT, PUTATIVE (AFU_ORTHOLOGUE AFUA_3G12060)-RELATED"/>
    <property type="match status" value="1"/>
</dbReference>
<sequence>MQARRAPPFRAEHLGSLLRPDYLLQARREFDKKEITQEKLRETEDRAIVEAVNMQREAGIKSITDGEYRRHMFCDGFFDFLEGFEEVPNPPLSIFKLYVPDIHAFVANNTQPAATTLCTGKIKHVKSGYLPQFEALKALVHPEEVKNIKLTLAAPEWFHLRHGEHAFKPEVYPDREDYFNDIAAAYRQELAILYDAGCRSVQIDDPLLAYFCAISMREGMKEEGEDPDVLLDAYIRLYNNCLAARQPDMTIGLHLCRGNFRHSIHFSEGGYDVIATKLFNEVNVDCYYLEYDTERAGTFEPLQHVPRHKTIVLGLITSKFPQLEDEQLLKERVLHAAKVMTRGTGESEEEALQRICISPQCGFASHEEGNLLTAQDMKNKLQLVRKLANNIWEDA</sequence>
<dbReference type="GO" id="GO:0003871">
    <property type="term" value="F:5-methyltetrahydropteroyltriglutamate-homocysteine S-methyltransferase activity"/>
    <property type="evidence" value="ECO:0007669"/>
    <property type="project" value="InterPro"/>
</dbReference>
<dbReference type="Proteomes" id="UP000053647">
    <property type="component" value="Unassembled WGS sequence"/>
</dbReference>
<dbReference type="GO" id="GO:0009086">
    <property type="term" value="P:methionine biosynthetic process"/>
    <property type="evidence" value="ECO:0007669"/>
    <property type="project" value="InterPro"/>
</dbReference>
<accession>A0A0C9SUZ1</accession>
<feature type="domain" description="Cobalamin-independent methionine synthase MetE C-terminal/archaeal" evidence="1">
    <location>
        <begin position="174"/>
        <end position="368"/>
    </location>
</feature>
<keyword evidence="3" id="KW-1185">Reference proteome</keyword>
<dbReference type="CDD" id="cd03311">
    <property type="entry name" value="CIMS_C_terminal_like"/>
    <property type="match status" value="1"/>
</dbReference>
<proteinExistence type="predicted"/>
<dbReference type="AlphaFoldDB" id="A0A0C9SUZ1"/>
<dbReference type="Gene3D" id="3.20.20.210">
    <property type="match status" value="1"/>
</dbReference>